<evidence type="ECO:0000256" key="6">
    <source>
        <dbReference type="SAM" id="MobiDB-lite"/>
    </source>
</evidence>
<dbReference type="SUPFAM" id="SSF52540">
    <property type="entry name" value="P-loop containing nucleoside triphosphate hydrolases"/>
    <property type="match status" value="1"/>
</dbReference>
<dbReference type="PANTHER" id="PTHR43776:SF7">
    <property type="entry name" value="D,D-DIPEPTIDE TRANSPORT ATP-BINDING PROTEIN DDPF-RELATED"/>
    <property type="match status" value="1"/>
</dbReference>
<sequence>MTDLTLSGDAITARDLKVHFPVRGGLFSRRVLPPVRAVDGVSFRIPRGSCFAIVGESGSGKSTLARAIVGLLRATEGEVVMDGTDLAALDDAQRRQMRRKVQLVLQDPHASLDPRMTVRATLREALIVHDLCRDRDEQDRRIEEVVRQVGLSISHLDRYPNALSGGQRQRVAIARGVICKPTVLVLDEPVSALDVSVQAQIINLLMDLQKALDLTYVIITHDLSLVGFMADDVGVMYLGRFVEIGPARQVCNHPVHPYTRSLLAAVAGVDPEHEKSRPVEILQGSVPSPVAMPPGCTFHTRCPLARDLGPRLPPGERVTVEGSAIPALCAAEVPEPRQPGAEPVAVTCHFAGSGQPPETAATDAADLQDKGR</sequence>
<dbReference type="SMART" id="SM00382">
    <property type="entry name" value="AAA"/>
    <property type="match status" value="1"/>
</dbReference>
<dbReference type="Gene3D" id="3.40.50.300">
    <property type="entry name" value="P-loop containing nucleotide triphosphate hydrolases"/>
    <property type="match status" value="1"/>
</dbReference>
<dbReference type="InterPro" id="IPR017871">
    <property type="entry name" value="ABC_transporter-like_CS"/>
</dbReference>
<reference evidence="8" key="1">
    <citation type="submission" date="2021-01" db="EMBL/GenBank/DDBJ databases">
        <title>Tabrizicola alba sp. nov. a motile alkaliphilic bacterium isolated from a soda lake.</title>
        <authorList>
            <person name="Szuroczki S."/>
            <person name="Abbaszade G."/>
            <person name="Schumann P."/>
            <person name="Toth E."/>
        </authorList>
    </citation>
    <scope>NUCLEOTIDE SEQUENCE</scope>
    <source>
        <strain evidence="8">DMG-N-6</strain>
    </source>
</reference>
<feature type="region of interest" description="Disordered" evidence="6">
    <location>
        <begin position="350"/>
        <end position="372"/>
    </location>
</feature>
<evidence type="ECO:0000256" key="5">
    <source>
        <dbReference type="ARBA" id="ARBA00022840"/>
    </source>
</evidence>
<dbReference type="AlphaFoldDB" id="A0A8K0VF48"/>
<dbReference type="GO" id="GO:0016887">
    <property type="term" value="F:ATP hydrolysis activity"/>
    <property type="evidence" value="ECO:0007669"/>
    <property type="project" value="InterPro"/>
</dbReference>
<keyword evidence="4" id="KW-0547">Nucleotide-binding</keyword>
<comment type="subcellular location">
    <subcellularLocation>
        <location evidence="1">Cell inner membrane</location>
        <topology evidence="1">Peripheral membrane protein</topology>
    </subcellularLocation>
</comment>
<proteinExistence type="inferred from homology"/>
<dbReference type="PROSITE" id="PS50893">
    <property type="entry name" value="ABC_TRANSPORTER_2"/>
    <property type="match status" value="1"/>
</dbReference>
<dbReference type="GO" id="GO:0015833">
    <property type="term" value="P:peptide transport"/>
    <property type="evidence" value="ECO:0007669"/>
    <property type="project" value="InterPro"/>
</dbReference>
<dbReference type="GO" id="GO:0005886">
    <property type="term" value="C:plasma membrane"/>
    <property type="evidence" value="ECO:0007669"/>
    <property type="project" value="UniProtKB-SubCell"/>
</dbReference>
<organism evidence="8 9">
    <name type="scientific">Szabonella alba</name>
    <dbReference type="NCBI Taxonomy" id="2804194"/>
    <lineage>
        <taxon>Bacteria</taxon>
        <taxon>Pseudomonadati</taxon>
        <taxon>Pseudomonadota</taxon>
        <taxon>Alphaproteobacteria</taxon>
        <taxon>Rhodobacterales</taxon>
        <taxon>Paracoccaceae</taxon>
        <taxon>Szabonella</taxon>
    </lineage>
</organism>
<evidence type="ECO:0000256" key="2">
    <source>
        <dbReference type="ARBA" id="ARBA00005417"/>
    </source>
</evidence>
<dbReference type="InterPro" id="IPR003593">
    <property type="entry name" value="AAA+_ATPase"/>
</dbReference>
<dbReference type="RefSeq" id="WP_202688816.1">
    <property type="nucleotide sequence ID" value="NZ_JAESVN010000004.1"/>
</dbReference>
<accession>A0A8K0VF48</accession>
<dbReference type="InterPro" id="IPR050319">
    <property type="entry name" value="ABC_transp_ATP-bind"/>
</dbReference>
<comment type="caution">
    <text evidence="8">The sequence shown here is derived from an EMBL/GenBank/DDBJ whole genome shotgun (WGS) entry which is preliminary data.</text>
</comment>
<dbReference type="FunFam" id="3.40.50.300:FF:000016">
    <property type="entry name" value="Oligopeptide ABC transporter ATP-binding component"/>
    <property type="match status" value="1"/>
</dbReference>
<name>A0A8K0VF48_9RHOB</name>
<protein>
    <submittedName>
        <fullName evidence="8">ATP-binding cassette domain-containing protein</fullName>
    </submittedName>
</protein>
<dbReference type="NCBIfam" id="TIGR01727">
    <property type="entry name" value="oligo_HPY"/>
    <property type="match status" value="1"/>
</dbReference>
<dbReference type="GO" id="GO:0055085">
    <property type="term" value="P:transmembrane transport"/>
    <property type="evidence" value="ECO:0007669"/>
    <property type="project" value="UniProtKB-ARBA"/>
</dbReference>
<keyword evidence="5 8" id="KW-0067">ATP-binding</keyword>
<gene>
    <name evidence="8" type="ORF">JL811_11805</name>
</gene>
<dbReference type="Pfam" id="PF08352">
    <property type="entry name" value="oligo_HPY"/>
    <property type="match status" value="1"/>
</dbReference>
<evidence type="ECO:0000256" key="3">
    <source>
        <dbReference type="ARBA" id="ARBA00022448"/>
    </source>
</evidence>
<comment type="similarity">
    <text evidence="2">Belongs to the ABC transporter superfamily.</text>
</comment>
<dbReference type="InterPro" id="IPR013563">
    <property type="entry name" value="Oligopep_ABC_C"/>
</dbReference>
<dbReference type="Pfam" id="PF00005">
    <property type="entry name" value="ABC_tran"/>
    <property type="match status" value="1"/>
</dbReference>
<evidence type="ECO:0000259" key="7">
    <source>
        <dbReference type="PROSITE" id="PS50893"/>
    </source>
</evidence>
<evidence type="ECO:0000256" key="1">
    <source>
        <dbReference type="ARBA" id="ARBA00004417"/>
    </source>
</evidence>
<keyword evidence="3" id="KW-0813">Transport</keyword>
<dbReference type="PANTHER" id="PTHR43776">
    <property type="entry name" value="TRANSPORT ATP-BINDING PROTEIN"/>
    <property type="match status" value="1"/>
</dbReference>
<evidence type="ECO:0000313" key="8">
    <source>
        <dbReference type="EMBL" id="MBL4917905.1"/>
    </source>
</evidence>
<dbReference type="InterPro" id="IPR003439">
    <property type="entry name" value="ABC_transporter-like_ATP-bd"/>
</dbReference>
<dbReference type="InterPro" id="IPR027417">
    <property type="entry name" value="P-loop_NTPase"/>
</dbReference>
<keyword evidence="9" id="KW-1185">Reference proteome</keyword>
<evidence type="ECO:0000313" key="9">
    <source>
        <dbReference type="Proteomes" id="UP000648908"/>
    </source>
</evidence>
<dbReference type="PROSITE" id="PS00211">
    <property type="entry name" value="ABC_TRANSPORTER_1"/>
    <property type="match status" value="1"/>
</dbReference>
<dbReference type="Proteomes" id="UP000648908">
    <property type="component" value="Unassembled WGS sequence"/>
</dbReference>
<evidence type="ECO:0000256" key="4">
    <source>
        <dbReference type="ARBA" id="ARBA00022741"/>
    </source>
</evidence>
<dbReference type="GO" id="GO:0005524">
    <property type="term" value="F:ATP binding"/>
    <property type="evidence" value="ECO:0007669"/>
    <property type="project" value="UniProtKB-KW"/>
</dbReference>
<dbReference type="CDD" id="cd03257">
    <property type="entry name" value="ABC_NikE_OppD_transporters"/>
    <property type="match status" value="1"/>
</dbReference>
<feature type="domain" description="ABC transporter" evidence="7">
    <location>
        <begin position="22"/>
        <end position="263"/>
    </location>
</feature>
<dbReference type="EMBL" id="JAESVN010000004">
    <property type="protein sequence ID" value="MBL4917905.1"/>
    <property type="molecule type" value="Genomic_DNA"/>
</dbReference>